<protein>
    <submittedName>
        <fullName evidence="2">IS3 family transposase</fullName>
    </submittedName>
</protein>
<dbReference type="GO" id="GO:0015074">
    <property type="term" value="P:DNA integration"/>
    <property type="evidence" value="ECO:0007669"/>
    <property type="project" value="InterPro"/>
</dbReference>
<dbReference type="Proteomes" id="UP001230496">
    <property type="component" value="Chromosome"/>
</dbReference>
<dbReference type="Gene3D" id="3.30.420.10">
    <property type="entry name" value="Ribonuclease H-like superfamily/Ribonuclease H"/>
    <property type="match status" value="1"/>
</dbReference>
<dbReference type="InterPro" id="IPR048020">
    <property type="entry name" value="Transpos_IS3"/>
</dbReference>
<dbReference type="EMBL" id="CP129971">
    <property type="protein sequence ID" value="WKK76738.2"/>
    <property type="molecule type" value="Genomic_DNA"/>
</dbReference>
<dbReference type="AlphaFoldDB" id="A0AA49J9I5"/>
<proteinExistence type="predicted"/>
<dbReference type="InterPro" id="IPR036397">
    <property type="entry name" value="RNaseH_sf"/>
</dbReference>
<organism evidence="2 3">
    <name type="scientific">Marivirga salinarum</name>
    <dbReference type="NCBI Taxonomy" id="3059078"/>
    <lineage>
        <taxon>Bacteria</taxon>
        <taxon>Pseudomonadati</taxon>
        <taxon>Bacteroidota</taxon>
        <taxon>Cytophagia</taxon>
        <taxon>Cytophagales</taxon>
        <taxon>Marivirgaceae</taxon>
        <taxon>Marivirga</taxon>
    </lineage>
</organism>
<dbReference type="KEGG" id="msaa:QYS49_05505"/>
<accession>A0AA49J9I5</accession>
<dbReference type="PANTHER" id="PTHR46889:SF5">
    <property type="entry name" value="INTEGRASE PROTEIN"/>
    <property type="match status" value="1"/>
</dbReference>
<reference evidence="2 3" key="1">
    <citation type="submission" date="2023-08" db="EMBL/GenBank/DDBJ databases">
        <title>Comparative genomics and taxonomic characterization of three novel marine species of genus Marivirga.</title>
        <authorList>
            <person name="Muhammad N."/>
            <person name="Kim S.-G."/>
        </authorList>
    </citation>
    <scope>NUCLEOTIDE SEQUENCE [LARGE SCALE GENOMIC DNA]</scope>
    <source>
        <strain evidence="2 3">BDSF4-3</strain>
    </source>
</reference>
<dbReference type="PROSITE" id="PS50994">
    <property type="entry name" value="INTEGRASE"/>
    <property type="match status" value="1"/>
</dbReference>
<dbReference type="InterPro" id="IPR001584">
    <property type="entry name" value="Integrase_cat-core"/>
</dbReference>
<dbReference type="SUPFAM" id="SSF53098">
    <property type="entry name" value="Ribonuclease H-like"/>
    <property type="match status" value="1"/>
</dbReference>
<evidence type="ECO:0000313" key="3">
    <source>
        <dbReference type="Proteomes" id="UP001230496"/>
    </source>
</evidence>
<evidence type="ECO:0000259" key="1">
    <source>
        <dbReference type="PROSITE" id="PS50994"/>
    </source>
</evidence>
<dbReference type="InterPro" id="IPR012337">
    <property type="entry name" value="RNaseH-like_sf"/>
</dbReference>
<sequence>MLFYFNDSSALVQASAWTPTHSHHWLRKYPNLIAQKQIYKSNQVWVSDITYIQIKENFAYLSLLTDAYSRKILGHYLSENLSREGPIEALKMAIRRKGQSYVTHHSDRGIQYCCKDYVDILNNSFIKISMTENGSPYENAIAERVNGILKHEFACNQAFGSFTVAKNFIDRAIKNYNGIRPHMSCSYLTPNIAHETEETITRKWKNYYKEKVK</sequence>
<dbReference type="PANTHER" id="PTHR46889">
    <property type="entry name" value="TRANSPOSASE INSF FOR INSERTION SEQUENCE IS3B-RELATED"/>
    <property type="match status" value="1"/>
</dbReference>
<dbReference type="GO" id="GO:0003676">
    <property type="term" value="F:nucleic acid binding"/>
    <property type="evidence" value="ECO:0007669"/>
    <property type="project" value="InterPro"/>
</dbReference>
<dbReference type="Pfam" id="PF00665">
    <property type="entry name" value="rve"/>
    <property type="match status" value="1"/>
</dbReference>
<evidence type="ECO:0000313" key="2">
    <source>
        <dbReference type="EMBL" id="WKK76738.2"/>
    </source>
</evidence>
<gene>
    <name evidence="2" type="ORF">QYS49_05505</name>
</gene>
<keyword evidence="3" id="KW-1185">Reference proteome</keyword>
<dbReference type="NCBIfam" id="NF033516">
    <property type="entry name" value="transpos_IS3"/>
    <property type="match status" value="1"/>
</dbReference>
<feature type="domain" description="Integrase catalytic" evidence="1">
    <location>
        <begin position="26"/>
        <end position="198"/>
    </location>
</feature>
<dbReference type="RefSeq" id="WP_308350185.1">
    <property type="nucleotide sequence ID" value="NZ_CP129971.1"/>
</dbReference>
<dbReference type="InterPro" id="IPR050900">
    <property type="entry name" value="Transposase_IS3/IS150/IS904"/>
</dbReference>
<name>A0AA49J9I5_9BACT</name>